<reference evidence="3" key="1">
    <citation type="journal article" date="2019" name="Int. J. Syst. Evol. Microbiol.">
        <title>The Global Catalogue of Microorganisms (GCM) 10K type strain sequencing project: providing services to taxonomists for standard genome sequencing and annotation.</title>
        <authorList>
            <consortium name="The Broad Institute Genomics Platform"/>
            <consortium name="The Broad Institute Genome Sequencing Center for Infectious Disease"/>
            <person name="Wu L."/>
            <person name="Ma J."/>
        </authorList>
    </citation>
    <scope>NUCLEOTIDE SEQUENCE [LARGE SCALE GENOMIC DNA]</scope>
    <source>
        <strain evidence="3">CGMCC 1.10363</strain>
    </source>
</reference>
<organism evidence="2 3">
    <name type="scientific">Gryllotalpicola reticulitermitis</name>
    <dbReference type="NCBI Taxonomy" id="1184153"/>
    <lineage>
        <taxon>Bacteria</taxon>
        <taxon>Bacillati</taxon>
        <taxon>Actinomycetota</taxon>
        <taxon>Actinomycetes</taxon>
        <taxon>Micrococcales</taxon>
        <taxon>Microbacteriaceae</taxon>
        <taxon>Gryllotalpicola</taxon>
    </lineage>
</organism>
<dbReference type="SUPFAM" id="SSF117782">
    <property type="entry name" value="YbjQ-like"/>
    <property type="match status" value="1"/>
</dbReference>
<dbReference type="InterPro" id="IPR035439">
    <property type="entry name" value="UPF0145_dom_sf"/>
</dbReference>
<proteinExistence type="inferred from homology"/>
<comment type="similarity">
    <text evidence="1">Belongs to the UPF0145 family.</text>
</comment>
<dbReference type="InterPro" id="IPR002765">
    <property type="entry name" value="UPF0145_YbjQ-like"/>
</dbReference>
<dbReference type="Pfam" id="PF01906">
    <property type="entry name" value="YbjQ_1"/>
    <property type="match status" value="1"/>
</dbReference>
<evidence type="ECO:0000313" key="2">
    <source>
        <dbReference type="EMBL" id="MFC4243924.1"/>
    </source>
</evidence>
<comment type="caution">
    <text evidence="2">The sequence shown here is derived from an EMBL/GenBank/DDBJ whole genome shotgun (WGS) entry which is preliminary data.</text>
</comment>
<accession>A0ABV8Q9Q9</accession>
<name>A0ABV8Q9Q9_9MICO</name>
<evidence type="ECO:0000256" key="1">
    <source>
        <dbReference type="ARBA" id="ARBA00010751"/>
    </source>
</evidence>
<sequence length="302" mass="32636">MTCFDDRVTNWEHGLPPAANRRIEHQLSSRTSSSLFSAPAAASARAASFESVGEVFGCSVVDISFNGGGCGWWSTASLGMRGQSPVLVSGRGSYASFTPYVRMTEGAWETAVDRALTEAAYLGAHGVVGVSVTRRRLDVSVWEYTAVGTAVRSTDPILLPYPTRKGAVWSTSLDAEHTASAILAGFRPERHLMALSIATKHEDWLMQQQTTMFAGNVEIEGMTAVLQAARQDVRRRITDKALRDGPGQLIVTDMWVQEFDTVCSQEEKDVHAEATIVGTTLVPLPATHRRAPASALTVIPLS</sequence>
<dbReference type="EMBL" id="JBHSCN010000005">
    <property type="protein sequence ID" value="MFC4243924.1"/>
    <property type="molecule type" value="Genomic_DNA"/>
</dbReference>
<protein>
    <submittedName>
        <fullName evidence="2">Heavy metal-binding domain-containing protein</fullName>
    </submittedName>
</protein>
<dbReference type="RefSeq" id="WP_390228999.1">
    <property type="nucleotide sequence ID" value="NZ_JBHSCN010000005.1"/>
</dbReference>
<evidence type="ECO:0000313" key="3">
    <source>
        <dbReference type="Proteomes" id="UP001595900"/>
    </source>
</evidence>
<dbReference type="Proteomes" id="UP001595900">
    <property type="component" value="Unassembled WGS sequence"/>
</dbReference>
<keyword evidence="3" id="KW-1185">Reference proteome</keyword>
<dbReference type="Gene3D" id="3.30.110.70">
    <property type="entry name" value="Hypothetical protein apc22750. Chain B"/>
    <property type="match status" value="1"/>
</dbReference>
<gene>
    <name evidence="2" type="ORF">ACFOYW_11105</name>
</gene>